<protein>
    <submittedName>
        <fullName evidence="1">Uncharacterized protein</fullName>
    </submittedName>
</protein>
<evidence type="ECO:0000313" key="1">
    <source>
        <dbReference type="EMBL" id="CDI07239.1"/>
    </source>
</evidence>
<name>U4Q0H0_9HYPH</name>
<dbReference type="EMBL" id="HG518322">
    <property type="protein sequence ID" value="CDI07239.1"/>
    <property type="molecule type" value="Genomic_DNA"/>
</dbReference>
<dbReference type="KEGG" id="rir:BN877_I0324"/>
<gene>
    <name evidence="1" type="ORF">BN877_I0324</name>
</gene>
<evidence type="ECO:0000313" key="2">
    <source>
        <dbReference type="Proteomes" id="UP000016944"/>
    </source>
</evidence>
<dbReference type="AlphaFoldDB" id="U4Q0H0"/>
<dbReference type="Proteomes" id="UP000016944">
    <property type="component" value="Chromosome I"/>
</dbReference>
<dbReference type="HOGENOM" id="CLU_2791149_0_0_5"/>
<reference evidence="1 2" key="1">
    <citation type="journal article" date="2013" name="Genome Announc.">
        <title>Complete Genome Sequence of the Sesbania Symbiont and Rice Growth-Promoting Endophyte Rhizobium sp. Strain IRBG74.</title>
        <authorList>
            <person name="Crook M.B."/>
            <person name="Mitra S."/>
            <person name="Ane J.M."/>
            <person name="Sadowsky M.J."/>
            <person name="Gyaneshwar P."/>
        </authorList>
    </citation>
    <scope>NUCLEOTIDE SEQUENCE [LARGE SCALE GENOMIC DNA]</scope>
    <source>
        <strain evidence="1 2">IRBG74</strain>
    </source>
</reference>
<accession>U4Q0H0</accession>
<proteinExistence type="predicted"/>
<sequence length="68" mass="7505">MHIAAFQIANHSLTTKIDRQRSPSFIPALSVPLERTSKTILVCEPVSHFPLPHGEACDTLKTLLSPQL</sequence>
<organism evidence="1 2">
    <name type="scientific">Agrobacterium pusense</name>
    <dbReference type="NCBI Taxonomy" id="648995"/>
    <lineage>
        <taxon>Bacteria</taxon>
        <taxon>Pseudomonadati</taxon>
        <taxon>Pseudomonadota</taxon>
        <taxon>Alphaproteobacteria</taxon>
        <taxon>Hyphomicrobiales</taxon>
        <taxon>Rhizobiaceae</taxon>
        <taxon>Rhizobium/Agrobacterium group</taxon>
        <taxon>Agrobacterium</taxon>
    </lineage>
</organism>